<proteinExistence type="predicted"/>
<reference evidence="1 2" key="1">
    <citation type="submission" date="2024-01" db="EMBL/GenBank/DDBJ databases">
        <title>Genome assemblies of Stephania.</title>
        <authorList>
            <person name="Yang L."/>
        </authorList>
    </citation>
    <scope>NUCLEOTIDE SEQUENCE [LARGE SCALE GENOMIC DNA]</scope>
    <source>
        <strain evidence="1">QJT</strain>
        <tissue evidence="1">Leaf</tissue>
    </source>
</reference>
<protein>
    <submittedName>
        <fullName evidence="1">Uncharacterized protein</fullName>
    </submittedName>
</protein>
<organism evidence="1 2">
    <name type="scientific">Stephania japonica</name>
    <dbReference type="NCBI Taxonomy" id="461633"/>
    <lineage>
        <taxon>Eukaryota</taxon>
        <taxon>Viridiplantae</taxon>
        <taxon>Streptophyta</taxon>
        <taxon>Embryophyta</taxon>
        <taxon>Tracheophyta</taxon>
        <taxon>Spermatophyta</taxon>
        <taxon>Magnoliopsida</taxon>
        <taxon>Ranunculales</taxon>
        <taxon>Menispermaceae</taxon>
        <taxon>Menispermoideae</taxon>
        <taxon>Cissampelideae</taxon>
        <taxon>Stephania</taxon>
    </lineage>
</organism>
<keyword evidence="2" id="KW-1185">Reference proteome</keyword>
<gene>
    <name evidence="1" type="ORF">Sjap_019962</name>
</gene>
<dbReference type="EMBL" id="JBBNAE010000008">
    <property type="protein sequence ID" value="KAK9102708.1"/>
    <property type="molecule type" value="Genomic_DNA"/>
</dbReference>
<name>A0AAP0F545_9MAGN</name>
<dbReference type="AlphaFoldDB" id="A0AAP0F545"/>
<accession>A0AAP0F545</accession>
<evidence type="ECO:0000313" key="1">
    <source>
        <dbReference type="EMBL" id="KAK9102708.1"/>
    </source>
</evidence>
<dbReference type="Proteomes" id="UP001417504">
    <property type="component" value="Unassembled WGS sequence"/>
</dbReference>
<evidence type="ECO:0000313" key="2">
    <source>
        <dbReference type="Proteomes" id="UP001417504"/>
    </source>
</evidence>
<sequence length="142" mass="15791">MEESRLRAIIETQIISITTLMAQREAWGLSPLGFKHCPLDTTKPVQIHTSQSSEDLPVLRILKPSPPEDVLAQCGINLRKNVRPKTAKGESSTSKEVRRLAWNVNEVPDRIVLNVGSLMELDLGRSSFKVLSDRAATYLGEV</sequence>
<comment type="caution">
    <text evidence="1">The sequence shown here is derived from an EMBL/GenBank/DDBJ whole genome shotgun (WGS) entry which is preliminary data.</text>
</comment>